<feature type="domain" description="Glutamyl-tRNA reductase N-terminal" evidence="17">
    <location>
        <begin position="7"/>
        <end position="156"/>
    </location>
</feature>
<dbReference type="PIRSF" id="PIRSF000445">
    <property type="entry name" value="4pyrrol_synth_GluRdtase"/>
    <property type="match status" value="1"/>
</dbReference>
<feature type="active site" description="Nucleophile" evidence="9 10">
    <location>
        <position position="50"/>
    </location>
</feature>
<keyword evidence="6 9" id="KW-0627">Porphyrin biosynthesis</keyword>
<organism evidence="18 19">
    <name type="scientific">Neomoorella thermoacetica</name>
    <name type="common">Clostridium thermoaceticum</name>
    <dbReference type="NCBI Taxonomy" id="1525"/>
    <lineage>
        <taxon>Bacteria</taxon>
        <taxon>Bacillati</taxon>
        <taxon>Bacillota</taxon>
        <taxon>Clostridia</taxon>
        <taxon>Neomoorellales</taxon>
        <taxon>Neomoorellaceae</taxon>
        <taxon>Neomoorella</taxon>
    </lineage>
</organism>
<comment type="similarity">
    <text evidence="2 9 14">Belongs to the glutamyl-tRNA reductase family.</text>
</comment>
<evidence type="ECO:0000256" key="5">
    <source>
        <dbReference type="ARBA" id="ARBA00023002"/>
    </source>
</evidence>
<gene>
    <name evidence="9 18" type="primary">hemA</name>
    <name evidence="18" type="ORF">MOTE_07480</name>
</gene>
<evidence type="ECO:0000259" key="17">
    <source>
        <dbReference type="Pfam" id="PF05201"/>
    </source>
</evidence>
<dbReference type="InterPro" id="IPR036453">
    <property type="entry name" value="GluRdtase_dimer_dom_sf"/>
</dbReference>
<dbReference type="Proteomes" id="UP000182811">
    <property type="component" value="Unassembled WGS sequence"/>
</dbReference>
<dbReference type="FunFam" id="3.40.50.720:FF:000031">
    <property type="entry name" value="Glutamyl-tRNA reductase"/>
    <property type="match status" value="1"/>
</dbReference>
<feature type="domain" description="Quinate/shikimate 5-dehydrogenase/glutamyl-tRNA reductase" evidence="16">
    <location>
        <begin position="171"/>
        <end position="307"/>
    </location>
</feature>
<comment type="caution">
    <text evidence="18">The sequence shown here is derived from an EMBL/GenBank/DDBJ whole genome shotgun (WGS) entry which is preliminary data.</text>
</comment>
<evidence type="ECO:0000256" key="11">
    <source>
        <dbReference type="PIRSR" id="PIRSR000445-2"/>
    </source>
</evidence>
<dbReference type="InterPro" id="IPR015895">
    <property type="entry name" value="4pyrrol_synth_GluRdtase_N"/>
</dbReference>
<proteinExistence type="inferred from homology"/>
<comment type="catalytic activity">
    <reaction evidence="7 9 14">
        <text>(S)-4-amino-5-oxopentanoate + tRNA(Glu) + NADP(+) = L-glutamyl-tRNA(Glu) + NADPH + H(+)</text>
        <dbReference type="Rhea" id="RHEA:12344"/>
        <dbReference type="Rhea" id="RHEA-COMP:9663"/>
        <dbReference type="Rhea" id="RHEA-COMP:9680"/>
        <dbReference type="ChEBI" id="CHEBI:15378"/>
        <dbReference type="ChEBI" id="CHEBI:57501"/>
        <dbReference type="ChEBI" id="CHEBI:57783"/>
        <dbReference type="ChEBI" id="CHEBI:58349"/>
        <dbReference type="ChEBI" id="CHEBI:78442"/>
        <dbReference type="ChEBI" id="CHEBI:78520"/>
        <dbReference type="EC" id="1.2.1.70"/>
    </reaction>
</comment>
<reference evidence="18 19" key="1">
    <citation type="submission" date="2016-08" db="EMBL/GenBank/DDBJ databases">
        <title>Genome-based comparison of Moorella thermoacetic strains.</title>
        <authorList>
            <person name="Poehlein A."/>
            <person name="Bengelsdorf F.R."/>
            <person name="Esser C."/>
            <person name="Duerre P."/>
            <person name="Daniel R."/>
        </authorList>
    </citation>
    <scope>NUCLEOTIDE SEQUENCE [LARGE SCALE GENOMIC DNA]</scope>
    <source>
        <strain evidence="18 19">DSM 21394</strain>
    </source>
</reference>
<dbReference type="NCBIfam" id="NF000744">
    <property type="entry name" value="PRK00045.1-3"/>
    <property type="match status" value="1"/>
</dbReference>
<comment type="function">
    <text evidence="9">Catalyzes the NADPH-dependent reduction of glutamyl-tRNA(Glu) to glutamate 1-semialdehyde (GSA).</text>
</comment>
<keyword evidence="5 9" id="KW-0560">Oxidoreductase</keyword>
<dbReference type="NCBIfam" id="TIGR01035">
    <property type="entry name" value="hemA"/>
    <property type="match status" value="1"/>
</dbReference>
<evidence type="ECO:0000259" key="15">
    <source>
        <dbReference type="Pfam" id="PF00745"/>
    </source>
</evidence>
<dbReference type="InterPro" id="IPR006151">
    <property type="entry name" value="Shikm_DH/Glu-tRNA_Rdtase"/>
</dbReference>
<evidence type="ECO:0000256" key="8">
    <source>
        <dbReference type="ARBA" id="ARBA00068659"/>
    </source>
</evidence>
<dbReference type="InterPro" id="IPR000343">
    <property type="entry name" value="4pyrrol_synth_GluRdtase"/>
</dbReference>
<dbReference type="UniPathway" id="UPA00251">
    <property type="reaction ID" value="UER00316"/>
</dbReference>
<evidence type="ECO:0000256" key="14">
    <source>
        <dbReference type="RuleBase" id="RU000584"/>
    </source>
</evidence>
<evidence type="ECO:0000256" key="1">
    <source>
        <dbReference type="ARBA" id="ARBA00005059"/>
    </source>
</evidence>
<evidence type="ECO:0000259" key="16">
    <source>
        <dbReference type="Pfam" id="PF01488"/>
    </source>
</evidence>
<evidence type="ECO:0000313" key="18">
    <source>
        <dbReference type="EMBL" id="OIQ60346.1"/>
    </source>
</evidence>
<evidence type="ECO:0000256" key="13">
    <source>
        <dbReference type="PIRSR" id="PIRSR000445-4"/>
    </source>
</evidence>
<dbReference type="InterPro" id="IPR036291">
    <property type="entry name" value="NAD(P)-bd_dom_sf"/>
</dbReference>
<dbReference type="SUPFAM" id="SSF69075">
    <property type="entry name" value="Glutamyl tRNA-reductase dimerization domain"/>
    <property type="match status" value="1"/>
</dbReference>
<dbReference type="InterPro" id="IPR015896">
    <property type="entry name" value="4pyrrol_synth_GluRdtase_dimer"/>
</dbReference>
<dbReference type="GO" id="GO:0019353">
    <property type="term" value="P:protoporphyrinogen IX biosynthetic process from glutamate"/>
    <property type="evidence" value="ECO:0007669"/>
    <property type="project" value="TreeGrafter"/>
</dbReference>
<sequence>MFIVAAGLNHRTAPVAIREQVAFARHGLPTALCQLREEDGVEGCVILSTCNRTEVYIACNQEEAGLRAAKNFLGRSCRLALADLEGHLYTLNTHHAVRHLFRVAAGLDSMILGEDQVLAQVAEAYQVARETGTTNNVLNTLWQQAIYAGKRVRTETRIDANTVSVSYAAVELARQVFHDNLDGRTVLVIGAGKMSTLAARYLKDKGVTTVLVSNRSYDRAVALAATIGGQAVRLNALEDYLPRADIVISCTAASHYILHRDQVARAVAARPGVPLMLIDIAVPRDIEPAAGDLPGVKLYDIDDLQQVVLANLEERKKAARQAEGIIAAEAEAFFQWLGSLYVVPTIVALKEKAGAIKNAEVRRACNRLGQLTPREQKIITSMATTIVNQLLHDVIVNLKAAALTPRGHLYAEALQELFELRVDNTLPGQEMAVRKKEAGGID</sequence>
<evidence type="ECO:0000256" key="3">
    <source>
        <dbReference type="ARBA" id="ARBA00012970"/>
    </source>
</evidence>
<dbReference type="EC" id="1.2.1.70" evidence="3 9"/>
<dbReference type="GO" id="GO:0008883">
    <property type="term" value="F:glutamyl-tRNA reductase activity"/>
    <property type="evidence" value="ECO:0007669"/>
    <property type="project" value="UniProtKB-UniRule"/>
</dbReference>
<dbReference type="EMBL" id="MDDC01000005">
    <property type="protein sequence ID" value="OIQ60346.1"/>
    <property type="molecule type" value="Genomic_DNA"/>
</dbReference>
<comment type="domain">
    <text evidence="9">Possesses an unusual extended V-shaped dimeric structure with each monomer consisting of three distinct domains arranged along a curved 'spinal' alpha-helix. The N-terminal catalytic domain specifically recognizes the glutamate moiety of the substrate. The second domain is the NADPH-binding domain, and the third C-terminal domain is responsible for dimerization.</text>
</comment>
<evidence type="ECO:0000256" key="7">
    <source>
        <dbReference type="ARBA" id="ARBA00047464"/>
    </source>
</evidence>
<evidence type="ECO:0000256" key="9">
    <source>
        <dbReference type="HAMAP-Rule" id="MF_00087"/>
    </source>
</evidence>
<comment type="subunit">
    <text evidence="9">Homodimer.</text>
</comment>
<dbReference type="InterPro" id="IPR036343">
    <property type="entry name" value="GluRdtase_N_sf"/>
</dbReference>
<dbReference type="PANTHER" id="PTHR43013:SF1">
    <property type="entry name" value="GLUTAMYL-TRNA REDUCTASE"/>
    <property type="match status" value="1"/>
</dbReference>
<feature type="binding site" evidence="9 11">
    <location>
        <position position="109"/>
    </location>
    <ligand>
        <name>substrate</name>
    </ligand>
</feature>
<evidence type="ECO:0000313" key="19">
    <source>
        <dbReference type="Proteomes" id="UP000182811"/>
    </source>
</evidence>
<dbReference type="SUPFAM" id="SSF69742">
    <property type="entry name" value="Glutamyl tRNA-reductase catalytic, N-terminal domain"/>
    <property type="match status" value="1"/>
</dbReference>
<dbReference type="Gene3D" id="3.30.460.30">
    <property type="entry name" value="Glutamyl-tRNA reductase, N-terminal domain"/>
    <property type="match status" value="1"/>
</dbReference>
<feature type="binding site" evidence="9 11">
    <location>
        <position position="120"/>
    </location>
    <ligand>
        <name>substrate</name>
    </ligand>
</feature>
<feature type="binding site" evidence="9 11">
    <location>
        <begin position="114"/>
        <end position="116"/>
    </location>
    <ligand>
        <name>substrate</name>
    </ligand>
</feature>
<dbReference type="AlphaFoldDB" id="A0A1J5NNG9"/>
<dbReference type="FunFam" id="3.30.460.30:FF:000001">
    <property type="entry name" value="Glutamyl-tRNA reductase"/>
    <property type="match status" value="1"/>
</dbReference>
<comment type="miscellaneous">
    <text evidence="9">During catalysis, the active site Cys acts as a nucleophile attacking the alpha-carbonyl group of tRNA-bound glutamate with the formation of a thioester intermediate between enzyme and glutamate, and the concomitant release of tRNA(Glu). The thioester intermediate is finally reduced by direct hydride transfer from NADPH, to form the product GSA.</text>
</comment>
<feature type="binding site" evidence="9 11">
    <location>
        <begin position="49"/>
        <end position="52"/>
    </location>
    <ligand>
        <name>substrate</name>
    </ligand>
</feature>
<dbReference type="Gene3D" id="3.40.50.720">
    <property type="entry name" value="NAD(P)-binding Rossmann-like Domain"/>
    <property type="match status" value="1"/>
</dbReference>
<feature type="domain" description="Tetrapyrrole biosynthesis glutamyl-tRNA reductase dimerisation" evidence="15">
    <location>
        <begin position="321"/>
        <end position="420"/>
    </location>
</feature>
<keyword evidence="4 9" id="KW-0521">NADP</keyword>
<evidence type="ECO:0000256" key="12">
    <source>
        <dbReference type="PIRSR" id="PIRSR000445-3"/>
    </source>
</evidence>
<protein>
    <recommendedName>
        <fullName evidence="8 9">Glutamyl-tRNA reductase</fullName>
        <shortName evidence="9">GluTR</shortName>
        <ecNumber evidence="3 9">1.2.1.70</ecNumber>
    </recommendedName>
</protein>
<dbReference type="Pfam" id="PF01488">
    <property type="entry name" value="Shikimate_DH"/>
    <property type="match status" value="1"/>
</dbReference>
<accession>A0A1J5NNG9</accession>
<dbReference type="CDD" id="cd05213">
    <property type="entry name" value="NAD_bind_Glutamyl_tRNA_reduct"/>
    <property type="match status" value="1"/>
</dbReference>
<dbReference type="OrthoDB" id="110209at2"/>
<evidence type="ECO:0000256" key="4">
    <source>
        <dbReference type="ARBA" id="ARBA00022857"/>
    </source>
</evidence>
<dbReference type="GO" id="GO:0050661">
    <property type="term" value="F:NADP binding"/>
    <property type="evidence" value="ECO:0007669"/>
    <property type="project" value="InterPro"/>
</dbReference>
<evidence type="ECO:0000256" key="6">
    <source>
        <dbReference type="ARBA" id="ARBA00023244"/>
    </source>
</evidence>
<feature type="site" description="Important for activity" evidence="9 13">
    <location>
        <position position="99"/>
    </location>
</feature>
<dbReference type="PANTHER" id="PTHR43013">
    <property type="entry name" value="GLUTAMYL-TRNA REDUCTASE"/>
    <property type="match status" value="1"/>
</dbReference>
<dbReference type="Pfam" id="PF05201">
    <property type="entry name" value="GlutR_N"/>
    <property type="match status" value="1"/>
</dbReference>
<comment type="pathway">
    <text evidence="1 9 14">Porphyrin-containing compound metabolism; protoporphyrin-IX biosynthesis; 5-aminolevulinate from L-glutamyl-tRNA(Glu): step 1/2.</text>
</comment>
<name>A0A1J5NNG9_NEOTH</name>
<dbReference type="HAMAP" id="MF_00087">
    <property type="entry name" value="Glu_tRNA_reductase"/>
    <property type="match status" value="1"/>
</dbReference>
<dbReference type="SUPFAM" id="SSF51735">
    <property type="entry name" value="NAD(P)-binding Rossmann-fold domains"/>
    <property type="match status" value="1"/>
</dbReference>
<feature type="binding site" evidence="9 12">
    <location>
        <begin position="190"/>
        <end position="195"/>
    </location>
    <ligand>
        <name>NADP(+)</name>
        <dbReference type="ChEBI" id="CHEBI:58349"/>
    </ligand>
</feature>
<evidence type="ECO:0000256" key="10">
    <source>
        <dbReference type="PIRSR" id="PIRSR000445-1"/>
    </source>
</evidence>
<dbReference type="Pfam" id="PF00745">
    <property type="entry name" value="GlutR_dimer"/>
    <property type="match status" value="1"/>
</dbReference>
<evidence type="ECO:0000256" key="2">
    <source>
        <dbReference type="ARBA" id="ARBA00005916"/>
    </source>
</evidence>